<dbReference type="Gene3D" id="1.10.10.10">
    <property type="entry name" value="Winged helix-like DNA-binding domain superfamily/Winged helix DNA-binding domain"/>
    <property type="match status" value="1"/>
</dbReference>
<dbReference type="InterPro" id="IPR001034">
    <property type="entry name" value="DeoR_HTH"/>
</dbReference>
<dbReference type="PANTHER" id="PTHR30363">
    <property type="entry name" value="HTH-TYPE TRANSCRIPTIONAL REGULATOR SRLR-RELATED"/>
    <property type="match status" value="1"/>
</dbReference>
<dbReference type="EMBL" id="JAAKYA010000014">
    <property type="protein sequence ID" value="NGO38372.1"/>
    <property type="molecule type" value="Genomic_DNA"/>
</dbReference>
<dbReference type="GO" id="GO:0003700">
    <property type="term" value="F:DNA-binding transcription factor activity"/>
    <property type="evidence" value="ECO:0007669"/>
    <property type="project" value="InterPro"/>
</dbReference>
<evidence type="ECO:0000259" key="6">
    <source>
        <dbReference type="PROSITE" id="PS51000"/>
    </source>
</evidence>
<keyword evidence="2" id="KW-0805">Transcription regulation</keyword>
<dbReference type="InterPro" id="IPR050313">
    <property type="entry name" value="Carb_Metab_HTH_regulators"/>
</dbReference>
<dbReference type="InterPro" id="IPR036388">
    <property type="entry name" value="WH-like_DNA-bd_sf"/>
</dbReference>
<evidence type="ECO:0000256" key="3">
    <source>
        <dbReference type="ARBA" id="ARBA00023125"/>
    </source>
</evidence>
<dbReference type="Pfam" id="PF08220">
    <property type="entry name" value="HTH_DeoR"/>
    <property type="match status" value="1"/>
</dbReference>
<evidence type="ECO:0000256" key="5">
    <source>
        <dbReference type="SAM" id="MobiDB-lite"/>
    </source>
</evidence>
<comment type="caution">
    <text evidence="7">The sequence shown here is derived from an EMBL/GenBank/DDBJ whole genome shotgun (WGS) entry which is preliminary data.</text>
</comment>
<dbReference type="PRINTS" id="PR00037">
    <property type="entry name" value="HTHLACR"/>
</dbReference>
<dbReference type="SMART" id="SM00420">
    <property type="entry name" value="HTH_DEOR"/>
    <property type="match status" value="1"/>
</dbReference>
<evidence type="ECO:0000313" key="7">
    <source>
        <dbReference type="EMBL" id="NGO38372.1"/>
    </source>
</evidence>
<dbReference type="InterPro" id="IPR018356">
    <property type="entry name" value="Tscrpt_reg_HTH_DeoR_CS"/>
</dbReference>
<dbReference type="PROSITE" id="PS51000">
    <property type="entry name" value="HTH_DEOR_2"/>
    <property type="match status" value="1"/>
</dbReference>
<proteinExistence type="predicted"/>
<dbReference type="SUPFAM" id="SSF100950">
    <property type="entry name" value="NagB/RpiA/CoA transferase-like"/>
    <property type="match status" value="1"/>
</dbReference>
<organism evidence="7 8">
    <name type="scientific">Limisphaera ngatamarikiensis</name>
    <dbReference type="NCBI Taxonomy" id="1324935"/>
    <lineage>
        <taxon>Bacteria</taxon>
        <taxon>Pseudomonadati</taxon>
        <taxon>Verrucomicrobiota</taxon>
        <taxon>Verrucomicrobiia</taxon>
        <taxon>Limisphaerales</taxon>
        <taxon>Limisphaeraceae</taxon>
        <taxon>Limisphaera</taxon>
    </lineage>
</organism>
<dbReference type="GO" id="GO:0003677">
    <property type="term" value="F:DNA binding"/>
    <property type="evidence" value="ECO:0007669"/>
    <property type="project" value="UniProtKB-KW"/>
</dbReference>
<keyword evidence="8" id="KW-1185">Reference proteome</keyword>
<dbReference type="SMART" id="SM01134">
    <property type="entry name" value="DeoRC"/>
    <property type="match status" value="1"/>
</dbReference>
<protein>
    <submittedName>
        <fullName evidence="7">DeoR/GlpR transcriptional regulator</fullName>
    </submittedName>
</protein>
<dbReference type="InterPro" id="IPR014036">
    <property type="entry name" value="DeoR-like_C"/>
</dbReference>
<feature type="compositionally biased region" description="Low complexity" evidence="5">
    <location>
        <begin position="291"/>
        <end position="303"/>
    </location>
</feature>
<feature type="domain" description="HTH deoR-type" evidence="6">
    <location>
        <begin position="27"/>
        <end position="82"/>
    </location>
</feature>
<dbReference type="SUPFAM" id="SSF46785">
    <property type="entry name" value="Winged helix' DNA-binding domain"/>
    <property type="match status" value="1"/>
</dbReference>
<dbReference type="InterPro" id="IPR037171">
    <property type="entry name" value="NagB/RpiA_transferase-like"/>
</dbReference>
<keyword evidence="4" id="KW-0804">Transcription</keyword>
<name>A0A6M1RUE5_9BACT</name>
<dbReference type="RefSeq" id="WP_165105795.1">
    <property type="nucleotide sequence ID" value="NZ_JAAKYA010000014.1"/>
</dbReference>
<evidence type="ECO:0000313" key="8">
    <source>
        <dbReference type="Proteomes" id="UP000477311"/>
    </source>
</evidence>
<evidence type="ECO:0000256" key="1">
    <source>
        <dbReference type="ARBA" id="ARBA00022491"/>
    </source>
</evidence>
<dbReference type="Pfam" id="PF00455">
    <property type="entry name" value="DeoRC"/>
    <property type="match status" value="1"/>
</dbReference>
<dbReference type="PANTHER" id="PTHR30363:SF4">
    <property type="entry name" value="GLYCEROL-3-PHOSPHATE REGULON REPRESSOR"/>
    <property type="match status" value="1"/>
</dbReference>
<dbReference type="InterPro" id="IPR036390">
    <property type="entry name" value="WH_DNA-bd_sf"/>
</dbReference>
<keyword evidence="1" id="KW-0678">Repressor</keyword>
<evidence type="ECO:0000256" key="4">
    <source>
        <dbReference type="ARBA" id="ARBA00023163"/>
    </source>
</evidence>
<dbReference type="Proteomes" id="UP000477311">
    <property type="component" value="Unassembled WGS sequence"/>
</dbReference>
<dbReference type="Gene3D" id="3.40.50.1360">
    <property type="match status" value="1"/>
</dbReference>
<accession>A0A6M1RUE5</accession>
<reference evidence="7 8" key="1">
    <citation type="submission" date="2020-02" db="EMBL/GenBank/DDBJ databases">
        <title>Draft genome sequence of Limisphaera ngatamarikiensis NGM72.4T, a thermophilic Verrucomicrobia grouped in subdivision 3.</title>
        <authorList>
            <person name="Carere C.R."/>
            <person name="Steen J."/>
            <person name="Hugenholtz P."/>
            <person name="Stott M.B."/>
        </authorList>
    </citation>
    <scope>NUCLEOTIDE SEQUENCE [LARGE SCALE GENOMIC DNA]</scope>
    <source>
        <strain evidence="7 8">NGM72.4</strain>
    </source>
</reference>
<sequence>MIESSTIVNQNLAKYIINCHNWFKMTAEERQHRIREYLDQVEFASLDELARTFGVSVSTIRRDLTILEAAGAVKRTHGGARTLSPKSEEFIFSARDTHQLAEKEAIGRACAAIIQPNQSLILDAGTTVYHVARHLEEKAPQIITNSLPVANLFASNPRVELVLSGGVLYPRLGVLVGPLAVETFNKIHADVAIMSAGGITPEGLTNSHSLLVDIQRAMIRAAARVIMCLDHTKFGRRSLAFLCDLEPIDVVVTDSAAPPELVSELQARGIEVLLAPVQSAPAEITRPESGTAPTTNPIPTNNP</sequence>
<dbReference type="PROSITE" id="PS00894">
    <property type="entry name" value="HTH_DEOR_1"/>
    <property type="match status" value="1"/>
</dbReference>
<evidence type="ECO:0000256" key="2">
    <source>
        <dbReference type="ARBA" id="ARBA00023015"/>
    </source>
</evidence>
<gene>
    <name evidence="7" type="ORF">G4L39_03035</name>
</gene>
<keyword evidence="3" id="KW-0238">DNA-binding</keyword>
<dbReference type="AlphaFoldDB" id="A0A6M1RUE5"/>
<feature type="region of interest" description="Disordered" evidence="5">
    <location>
        <begin position="283"/>
        <end position="303"/>
    </location>
</feature>